<dbReference type="PROSITE" id="PS00028">
    <property type="entry name" value="ZINC_FINGER_C2H2_1"/>
    <property type="match status" value="1"/>
</dbReference>
<feature type="compositionally biased region" description="Basic and acidic residues" evidence="1">
    <location>
        <begin position="421"/>
        <end position="431"/>
    </location>
</feature>
<keyword evidence="2" id="KW-0472">Membrane</keyword>
<reference evidence="5" key="2">
    <citation type="submission" date="2025-08" db="UniProtKB">
        <authorList>
            <consortium name="RefSeq"/>
        </authorList>
    </citation>
    <scope>IDENTIFICATION</scope>
    <source>
        <tissue evidence="5">Young leaves</tissue>
    </source>
</reference>
<dbReference type="CDD" id="cd01059">
    <property type="entry name" value="CCC1_like"/>
    <property type="match status" value="1"/>
</dbReference>
<keyword evidence="4" id="KW-1185">Reference proteome</keyword>
<feature type="transmembrane region" description="Helical" evidence="2">
    <location>
        <begin position="548"/>
        <end position="567"/>
    </location>
</feature>
<dbReference type="InterPro" id="IPR013087">
    <property type="entry name" value="Znf_C2H2_type"/>
</dbReference>
<keyword evidence="2" id="KW-1133">Transmembrane helix</keyword>
<sequence length="726" mass="81410">MERERKWEEAALEEEEEEEGSGALEIRQRRRRDTNARENDGDEEKREVVQVGGQGERRSVHYDKGQGVWKCRHCTWTYQSNGHSRLHIQNHEVYCQVMIDIKPLFQVKSLFESPIKGVEATAETALMKLYTEDEFAAEKDIANGKVDFRTKEFDGQEDIPVQNANNILKDMKAENGSKSQHYSEGYNENKITQSQQEIDRYKEIKIVKKSELKVSGIDLERVLEEQDTHDLFCPNCHSCITRRVILRKRKRSERMAKDTESDAPAKKVHEIQHDVDSRHVAAEMTDPGDREPDVFRCLSCFSFFIPTEGGFNIFRIFAKGEENQGLQSSQQMPEKSMNWISSIFKSGTSKRKESELETPKPGDSNIMSGEGMSDSVHKENQSYQTMSMSGFMKPAECQIIAQKNDAGSTLPEESYVSSSRPMEDQSQRDKQSTVAQPVVEVTLHGNFQTNNDEKLSNAILNNDRGDDIFQVAEKGISLRDESFCDSVVPAVVVLPHSEIEIHEPEQSTGEARRKNDWDVLKSIVYGGLIESITSLSVVSSAAGTDASTLKIFALGLANLIGGLFVIVHDLFELRSAQDEATDQKGEPAGRYWDVLGRRANFKMHAAVAILSYLLVGILPPLTYGFSFQESDNKEYKLIAVAAAGLLCISLLAIGKAHVKPQKAYIKYLFLYLGLGVSASGLSYVVGLMISRLLEKLGLFDSNTSASAPPSIIYRDISSTFPAWSSY</sequence>
<dbReference type="PANTHER" id="PTHR38937">
    <property type="entry name" value="MEMBRANE PROTEIN OF ER BODY-LIKE PROTEIN"/>
    <property type="match status" value="1"/>
</dbReference>
<feature type="transmembrane region" description="Helical" evidence="2">
    <location>
        <begin position="668"/>
        <end position="689"/>
    </location>
</feature>
<dbReference type="InterPro" id="IPR052843">
    <property type="entry name" value="ER_body_metal_sequester"/>
</dbReference>
<dbReference type="GeneID" id="103721812"/>
<reference evidence="4" key="1">
    <citation type="journal article" date="2019" name="Nat. Commun.">
        <title>Genome-wide association mapping of date palm fruit traits.</title>
        <authorList>
            <person name="Hazzouri K.M."/>
            <person name="Gros-Balthazard M."/>
            <person name="Flowers J.M."/>
            <person name="Copetti D."/>
            <person name="Lemansour A."/>
            <person name="Lebrun M."/>
            <person name="Masmoudi K."/>
            <person name="Ferrand S."/>
            <person name="Dhar M.I."/>
            <person name="Fresquez Z.A."/>
            <person name="Rosas U."/>
            <person name="Zhang J."/>
            <person name="Talag J."/>
            <person name="Lee S."/>
            <person name="Kudrna D."/>
            <person name="Powell R.F."/>
            <person name="Leitch I.J."/>
            <person name="Krueger R.R."/>
            <person name="Wing R.A."/>
            <person name="Amiri K.M.A."/>
            <person name="Purugganan M.D."/>
        </authorList>
    </citation>
    <scope>NUCLEOTIDE SEQUENCE [LARGE SCALE GENOMIC DNA]</scope>
    <source>
        <strain evidence="4">cv. Khalas</strain>
    </source>
</reference>
<dbReference type="OrthoDB" id="1924921at2759"/>
<dbReference type="KEGG" id="pda:103721812"/>
<keyword evidence="2" id="KW-0812">Transmembrane</keyword>
<feature type="region of interest" description="Disordered" evidence="1">
    <location>
        <begin position="406"/>
        <end position="434"/>
    </location>
</feature>
<name>A0A8B7D0T6_PHODC</name>
<gene>
    <name evidence="5" type="primary">LOC103721812</name>
</gene>
<evidence type="ECO:0000256" key="2">
    <source>
        <dbReference type="SAM" id="Phobius"/>
    </source>
</evidence>
<feature type="transmembrane region" description="Helical" evidence="2">
    <location>
        <begin position="637"/>
        <end position="656"/>
    </location>
</feature>
<feature type="compositionally biased region" description="Basic and acidic residues" evidence="1">
    <location>
        <begin position="350"/>
        <end position="360"/>
    </location>
</feature>
<feature type="domain" description="C2H2-type" evidence="3">
    <location>
        <begin position="71"/>
        <end position="91"/>
    </location>
</feature>
<dbReference type="PANTHER" id="PTHR38937:SF2">
    <property type="entry name" value="MEMBRANE PROTEIN OF ER BODY-LIKE PROTEIN ISOFORM X1"/>
    <property type="match status" value="1"/>
</dbReference>
<protein>
    <submittedName>
        <fullName evidence="5">Membrane protein of ER body-like protein</fullName>
    </submittedName>
</protein>
<evidence type="ECO:0000313" key="4">
    <source>
        <dbReference type="Proteomes" id="UP000228380"/>
    </source>
</evidence>
<feature type="region of interest" description="Disordered" evidence="1">
    <location>
        <begin position="1"/>
        <end position="55"/>
    </location>
</feature>
<evidence type="ECO:0000259" key="3">
    <source>
        <dbReference type="PROSITE" id="PS00028"/>
    </source>
</evidence>
<dbReference type="RefSeq" id="XP_008810380.2">
    <property type="nucleotide sequence ID" value="XM_008812158.3"/>
</dbReference>
<organism evidence="4 5">
    <name type="scientific">Phoenix dactylifera</name>
    <name type="common">Date palm</name>
    <dbReference type="NCBI Taxonomy" id="42345"/>
    <lineage>
        <taxon>Eukaryota</taxon>
        <taxon>Viridiplantae</taxon>
        <taxon>Streptophyta</taxon>
        <taxon>Embryophyta</taxon>
        <taxon>Tracheophyta</taxon>
        <taxon>Spermatophyta</taxon>
        <taxon>Magnoliopsida</taxon>
        <taxon>Liliopsida</taxon>
        <taxon>Arecaceae</taxon>
        <taxon>Coryphoideae</taxon>
        <taxon>Phoeniceae</taxon>
        <taxon>Phoenix</taxon>
    </lineage>
</organism>
<dbReference type="AlphaFoldDB" id="A0A8B7D0T6"/>
<proteinExistence type="predicted"/>
<accession>A0A8B7D0T6</accession>
<feature type="region of interest" description="Disordered" evidence="1">
    <location>
        <begin position="346"/>
        <end position="374"/>
    </location>
</feature>
<evidence type="ECO:0000256" key="1">
    <source>
        <dbReference type="SAM" id="MobiDB-lite"/>
    </source>
</evidence>
<dbReference type="Proteomes" id="UP000228380">
    <property type="component" value="Chromosome 17"/>
</dbReference>
<evidence type="ECO:0000313" key="5">
    <source>
        <dbReference type="RefSeq" id="XP_008810380.2"/>
    </source>
</evidence>
<feature type="compositionally biased region" description="Basic and acidic residues" evidence="1">
    <location>
        <begin position="33"/>
        <end position="48"/>
    </location>
</feature>
<feature type="compositionally biased region" description="Acidic residues" evidence="1">
    <location>
        <begin position="10"/>
        <end position="20"/>
    </location>
</feature>
<feature type="transmembrane region" description="Helical" evidence="2">
    <location>
        <begin position="605"/>
        <end position="625"/>
    </location>
</feature>